<evidence type="ECO:0000313" key="1">
    <source>
        <dbReference type="EMBL" id="KAJ4728694.1"/>
    </source>
</evidence>
<gene>
    <name evidence="1" type="ORF">OWV82_001584</name>
</gene>
<proteinExistence type="predicted"/>
<accession>A0ACC1YZ97</accession>
<dbReference type="EMBL" id="CM051394">
    <property type="protein sequence ID" value="KAJ4728694.1"/>
    <property type="molecule type" value="Genomic_DNA"/>
</dbReference>
<organism evidence="1 2">
    <name type="scientific">Melia azedarach</name>
    <name type="common">Chinaberry tree</name>
    <dbReference type="NCBI Taxonomy" id="155640"/>
    <lineage>
        <taxon>Eukaryota</taxon>
        <taxon>Viridiplantae</taxon>
        <taxon>Streptophyta</taxon>
        <taxon>Embryophyta</taxon>
        <taxon>Tracheophyta</taxon>
        <taxon>Spermatophyta</taxon>
        <taxon>Magnoliopsida</taxon>
        <taxon>eudicotyledons</taxon>
        <taxon>Gunneridae</taxon>
        <taxon>Pentapetalae</taxon>
        <taxon>rosids</taxon>
        <taxon>malvids</taxon>
        <taxon>Sapindales</taxon>
        <taxon>Meliaceae</taxon>
        <taxon>Melia</taxon>
    </lineage>
</organism>
<sequence length="368" mass="40990">MSIVFLLVALLLSFSCFHADALPKGFECVDIHKQPAFDNVLLKNHKIQMSPSSSPKLNKKNSESSFLKYSNFGAQTKGCPPGMVPIKKRTTRNQTDELRSFARLHLGSNNIQPQTEDQPGKHFAAMRTKLQSDWGFGARAIISVYNPPVKNDQVSVSQLRLESGQGAELNSIQVGWAVHPHLYGDNRSYLTAFWTADNGQETGCYNTDCPGFVQVHPTFVLGSYFGQISVYDGPQYITDPLVYQDFGTGHWWLSLDDNKEKIGYWPMELFTLLNDGVEVAEFGGWTSSSGDGSSPPMGSGLFPDNHYHRSSYFAQIQAFNRDNELVNIESLDYVVDNPNCYDVKYWKNQGGILQETFTYGGPGGMCGT</sequence>
<evidence type="ECO:0000313" key="2">
    <source>
        <dbReference type="Proteomes" id="UP001164539"/>
    </source>
</evidence>
<protein>
    <submittedName>
        <fullName evidence="1">Uncharacterized protein</fullName>
    </submittedName>
</protein>
<reference evidence="1 2" key="1">
    <citation type="journal article" date="2023" name="Science">
        <title>Complex scaffold remodeling in plant triterpene biosynthesis.</title>
        <authorList>
            <person name="De La Pena R."/>
            <person name="Hodgson H."/>
            <person name="Liu J.C."/>
            <person name="Stephenson M.J."/>
            <person name="Martin A.C."/>
            <person name="Owen C."/>
            <person name="Harkess A."/>
            <person name="Leebens-Mack J."/>
            <person name="Jimenez L.E."/>
            <person name="Osbourn A."/>
            <person name="Sattely E.S."/>
        </authorList>
    </citation>
    <scope>NUCLEOTIDE SEQUENCE [LARGE SCALE GENOMIC DNA]</scope>
    <source>
        <strain evidence="2">cv. JPN11</strain>
        <tissue evidence="1">Leaf</tissue>
    </source>
</reference>
<name>A0ACC1YZ97_MELAZ</name>
<keyword evidence="2" id="KW-1185">Reference proteome</keyword>
<dbReference type="Proteomes" id="UP001164539">
    <property type="component" value="Chromosome 1"/>
</dbReference>
<comment type="caution">
    <text evidence="1">The sequence shown here is derived from an EMBL/GenBank/DDBJ whole genome shotgun (WGS) entry which is preliminary data.</text>
</comment>